<gene>
    <name evidence="3" type="ORF">QP939_28990</name>
</gene>
<feature type="region of interest" description="Disordered" evidence="1">
    <location>
        <begin position="1"/>
        <end position="24"/>
    </location>
</feature>
<dbReference type="Proteomes" id="UP001227101">
    <property type="component" value="Chromosome"/>
</dbReference>
<dbReference type="Gene3D" id="2.60.40.10">
    <property type="entry name" value="Immunoglobulins"/>
    <property type="match status" value="1"/>
</dbReference>
<reference evidence="3 4" key="1">
    <citation type="submission" date="2023-06" db="EMBL/GenBank/DDBJ databases">
        <authorList>
            <person name="Oyuntsetseg B."/>
            <person name="Kim S.B."/>
        </authorList>
    </citation>
    <scope>NUCLEOTIDE SEQUENCE [LARGE SCALE GENOMIC DNA]</scope>
    <source>
        <strain evidence="3 4">2-2</strain>
    </source>
</reference>
<keyword evidence="4" id="KW-1185">Reference proteome</keyword>
<evidence type="ECO:0000256" key="1">
    <source>
        <dbReference type="SAM" id="MobiDB-lite"/>
    </source>
</evidence>
<organism evidence="3 4">
    <name type="scientific">Amycolatopsis nalaikhensis</name>
    <dbReference type="NCBI Taxonomy" id="715472"/>
    <lineage>
        <taxon>Bacteria</taxon>
        <taxon>Bacillati</taxon>
        <taxon>Actinomycetota</taxon>
        <taxon>Actinomycetes</taxon>
        <taxon>Pseudonocardiales</taxon>
        <taxon>Pseudonocardiaceae</taxon>
        <taxon>Amycolatopsis</taxon>
    </lineage>
</organism>
<dbReference type="Pfam" id="PF19077">
    <property type="entry name" value="Big_13"/>
    <property type="match status" value="1"/>
</dbReference>
<sequence>MSTPADGATVQPGTEVSGTAGKGDRVRVAVDGHAVAEATTSPEGTWRTTLPVDLGVGPHKLTATAAGSAGQRSRSSKPVAFTLIPAGASALKAEQTFTPDAQAGTTTVMTVSFTAPKGMPVSADVEQRFVAPTGFRFTGFATALLEPSGDARQLNVRVEDEGRVLVVLNAIRLNLPGIAPAGIDHRTIQVAVSADTATFGSHSDGTVTVGSGTPVTLSGKIHPAS</sequence>
<evidence type="ECO:0000313" key="4">
    <source>
        <dbReference type="Proteomes" id="UP001227101"/>
    </source>
</evidence>
<dbReference type="EMBL" id="CP127173">
    <property type="protein sequence ID" value="WIV62151.1"/>
    <property type="molecule type" value="Genomic_DNA"/>
</dbReference>
<dbReference type="InterPro" id="IPR013783">
    <property type="entry name" value="Ig-like_fold"/>
</dbReference>
<evidence type="ECO:0000313" key="3">
    <source>
        <dbReference type="EMBL" id="WIV62151.1"/>
    </source>
</evidence>
<protein>
    <submittedName>
        <fullName evidence="3">Ig-like domain-containing protein</fullName>
    </submittedName>
</protein>
<evidence type="ECO:0000259" key="2">
    <source>
        <dbReference type="Pfam" id="PF19077"/>
    </source>
</evidence>
<accession>A0ABY8Y2M4</accession>
<proteinExistence type="predicted"/>
<dbReference type="InterPro" id="IPR044016">
    <property type="entry name" value="Big_13"/>
</dbReference>
<feature type="domain" description="Bacterial Ig-like" evidence="2">
    <location>
        <begin position="8"/>
        <end position="82"/>
    </location>
</feature>
<name>A0ABY8Y2M4_9PSEU</name>
<dbReference type="RefSeq" id="WP_285459870.1">
    <property type="nucleotide sequence ID" value="NZ_CP127173.1"/>
</dbReference>